<dbReference type="InterPro" id="IPR036852">
    <property type="entry name" value="Peptidase_S8/S53_dom_sf"/>
</dbReference>
<proteinExistence type="predicted"/>
<dbReference type="RefSeq" id="WP_377474807.1">
    <property type="nucleotide sequence ID" value="NZ_JBHLWN010000122.1"/>
</dbReference>
<name>A0ABV6DVG3_9BACL</name>
<protein>
    <submittedName>
        <fullName evidence="2">S8 family peptidase</fullName>
    </submittedName>
</protein>
<dbReference type="CDD" id="cd04847">
    <property type="entry name" value="Peptidases_S8_Subtilisin_like_2"/>
    <property type="match status" value="1"/>
</dbReference>
<sequence>MVERPLLIFPRASNAEREKRNNKFKPAKANVPSIERQTERLEPKFLRIEQAFEKQRATIQKSITGALPEQALVLETVNTIDDFIKAVQKIDGLEWLTEWETDIAPDEDFFFQDEKGILSDKVIGGRLFLVMSDQQAMKELRSLWKMYQNQETFPRGKTKWRDLFKQLKEIRPWSISDRFRDTGFLEDWEERVAAAQETIRFEIELWYRTNDEKRREASQSIRALIKQAEGKVITESVIPDISYHAILAETPITLFNDLSDNTEVQFIRSDYVMFFRPVGQAMMVIPEAEISDGTFEDKSSPIYDKPVIALFDGLPLENHELLRGRLIVDDPDNIADRYRAHERVHGTAMASLIIHGELDRQDDPISRPLYVRPIMAPDNRDWSDTRVECIPINELPVDLIHRAVRRLFESIDGQAPVAPTVKVINFSIGDGARPFDYTVSPWAKLLDWLSYKYKVLFIVSAGNFTDGIDIDVPKEQIATLTPEELSERVVKSVYNNAHERRILTPSEAINCITVGALHDDSSSITYMGPRKDLLTIRPILSPASRVGLGYRRSIKPDIVMDGGRQLYSDDFRGINHFVVNASTLAPGHKVAHPGKQGELSSTIYMRGTSNATALATRTSSQIYDMIDYLKQSQTGGETISDDLIAVLIKSLLVHGASWGDMYQTFERMLGPESSRIKDRVIPRLIGYGSVDPTRVLECNAQRVTLFGSNYLKMDEAHIYTVPLPPSLSSKKIWRRLTITLGWFSPINANAQKYRQAHLWFDPPRTELNVDRFEADATSVKRGTIQHEILVGDQATPFIDGDVLEIKVNCRQDAGGLNSEVPYGLVVSLEVAEGVDVQVYDEVRSRIRPAVQIQSNPDSR</sequence>
<keyword evidence="3" id="KW-1185">Reference proteome</keyword>
<gene>
    <name evidence="2" type="ORF">ACFFK0_29450</name>
</gene>
<dbReference type="InterPro" id="IPR034074">
    <property type="entry name" value="Y4bN_pept_dom"/>
</dbReference>
<evidence type="ECO:0000313" key="2">
    <source>
        <dbReference type="EMBL" id="MFC0216528.1"/>
    </source>
</evidence>
<accession>A0ABV6DVG3</accession>
<dbReference type="Proteomes" id="UP001589776">
    <property type="component" value="Unassembled WGS sequence"/>
</dbReference>
<dbReference type="EMBL" id="JBHLWN010000122">
    <property type="protein sequence ID" value="MFC0216528.1"/>
    <property type="molecule type" value="Genomic_DNA"/>
</dbReference>
<dbReference type="InterPro" id="IPR000209">
    <property type="entry name" value="Peptidase_S8/S53_dom"/>
</dbReference>
<reference evidence="2 3" key="1">
    <citation type="submission" date="2024-09" db="EMBL/GenBank/DDBJ databases">
        <authorList>
            <person name="Sun Q."/>
            <person name="Mori K."/>
        </authorList>
    </citation>
    <scope>NUCLEOTIDE SEQUENCE [LARGE SCALE GENOMIC DNA]</scope>
    <source>
        <strain evidence="2 3">CCM 7759</strain>
    </source>
</reference>
<feature type="domain" description="Peptidase S8/S53" evidence="1">
    <location>
        <begin position="317"/>
        <end position="688"/>
    </location>
</feature>
<evidence type="ECO:0000259" key="1">
    <source>
        <dbReference type="Pfam" id="PF00082"/>
    </source>
</evidence>
<dbReference type="SUPFAM" id="SSF52743">
    <property type="entry name" value="Subtilisin-like"/>
    <property type="match status" value="1"/>
</dbReference>
<evidence type="ECO:0000313" key="3">
    <source>
        <dbReference type="Proteomes" id="UP001589776"/>
    </source>
</evidence>
<dbReference type="Gene3D" id="3.40.50.200">
    <property type="entry name" value="Peptidase S8/S53 domain"/>
    <property type="match status" value="1"/>
</dbReference>
<comment type="caution">
    <text evidence="2">The sequence shown here is derived from an EMBL/GenBank/DDBJ whole genome shotgun (WGS) entry which is preliminary data.</text>
</comment>
<organism evidence="2 3">
    <name type="scientific">Paenibacillus chartarius</name>
    <dbReference type="NCBI Taxonomy" id="747481"/>
    <lineage>
        <taxon>Bacteria</taxon>
        <taxon>Bacillati</taxon>
        <taxon>Bacillota</taxon>
        <taxon>Bacilli</taxon>
        <taxon>Bacillales</taxon>
        <taxon>Paenibacillaceae</taxon>
        <taxon>Paenibacillus</taxon>
    </lineage>
</organism>
<dbReference type="Pfam" id="PF00082">
    <property type="entry name" value="Peptidase_S8"/>
    <property type="match status" value="1"/>
</dbReference>